<keyword evidence="1" id="KW-0732">Signal</keyword>
<dbReference type="PANTHER" id="PTHR12110:SF41">
    <property type="entry name" value="INOSOSE DEHYDRATASE"/>
    <property type="match status" value="1"/>
</dbReference>
<organism evidence="3 4">
    <name type="scientific">Larkinella arboricola</name>
    <dbReference type="NCBI Taxonomy" id="643671"/>
    <lineage>
        <taxon>Bacteria</taxon>
        <taxon>Pseudomonadati</taxon>
        <taxon>Bacteroidota</taxon>
        <taxon>Cytophagia</taxon>
        <taxon>Cytophagales</taxon>
        <taxon>Spirosomataceae</taxon>
        <taxon>Larkinella</taxon>
    </lineage>
</organism>
<proteinExistence type="predicted"/>
<protein>
    <submittedName>
        <fullName evidence="3">Sugar phosphate isomerase/epimerase</fullName>
    </submittedName>
</protein>
<keyword evidence="4" id="KW-1185">Reference proteome</keyword>
<dbReference type="InterPro" id="IPR013022">
    <property type="entry name" value="Xyl_isomerase-like_TIM-brl"/>
</dbReference>
<dbReference type="EMBL" id="QLMC01000005">
    <property type="protein sequence ID" value="RAJ94534.1"/>
    <property type="molecule type" value="Genomic_DNA"/>
</dbReference>
<feature type="chain" id="PRO_5016264254" evidence="1">
    <location>
        <begin position="30"/>
        <end position="308"/>
    </location>
</feature>
<dbReference type="InterPro" id="IPR050312">
    <property type="entry name" value="IolE/XylAMocC-like"/>
</dbReference>
<reference evidence="3 4" key="1">
    <citation type="submission" date="2018-06" db="EMBL/GenBank/DDBJ databases">
        <title>Genomic Encyclopedia of Archaeal and Bacterial Type Strains, Phase II (KMG-II): from individual species to whole genera.</title>
        <authorList>
            <person name="Goeker M."/>
        </authorList>
    </citation>
    <scope>NUCLEOTIDE SEQUENCE [LARGE SCALE GENOMIC DNA]</scope>
    <source>
        <strain evidence="3 4">DSM 21851</strain>
    </source>
</reference>
<dbReference type="AlphaFoldDB" id="A0A327WQQ2"/>
<evidence type="ECO:0000259" key="2">
    <source>
        <dbReference type="Pfam" id="PF01261"/>
    </source>
</evidence>
<comment type="caution">
    <text evidence="3">The sequence shown here is derived from an EMBL/GenBank/DDBJ whole genome shotgun (WGS) entry which is preliminary data.</text>
</comment>
<dbReference type="Pfam" id="PF01261">
    <property type="entry name" value="AP_endonuc_2"/>
    <property type="match status" value="1"/>
</dbReference>
<evidence type="ECO:0000256" key="1">
    <source>
        <dbReference type="SAM" id="SignalP"/>
    </source>
</evidence>
<name>A0A327WQQ2_LARAB</name>
<sequence>MKYPKKSFWIRVAVCFLTFWMLTGANGFAQQKKKTGGKAADRSKTTVGGSADPKNWKLGVALYTFNQFTFPEQLAKADSAGLKFVEGYTFGKAGAALKDSLIMNLSSAGIEKLRQQVSDRGLLMESVYLVGGKTVDKWVREFELAKKLNVKYVTAEPPVDLWDSVDSLAGAYGVKVALHNHWKGTSAYWHPDSVLAALKNHPNFRVCADIGHWPKSGIDPVEGLKKLEGYLIALHLKDIAAYNDPKLKDVPVGTGVINFPDVFKELKRQNFNGHIIIERDTQDKPSNLPVVIQTVRYYNDQLGLTPVR</sequence>
<dbReference type="GO" id="GO:0016853">
    <property type="term" value="F:isomerase activity"/>
    <property type="evidence" value="ECO:0007669"/>
    <property type="project" value="UniProtKB-KW"/>
</dbReference>
<keyword evidence="3" id="KW-0413">Isomerase</keyword>
<gene>
    <name evidence="3" type="ORF">LX87_04421</name>
</gene>
<dbReference type="Gene3D" id="3.20.20.150">
    <property type="entry name" value="Divalent-metal-dependent TIM barrel enzymes"/>
    <property type="match status" value="1"/>
</dbReference>
<dbReference type="SUPFAM" id="SSF51658">
    <property type="entry name" value="Xylose isomerase-like"/>
    <property type="match status" value="1"/>
</dbReference>
<dbReference type="Proteomes" id="UP000248790">
    <property type="component" value="Unassembled WGS sequence"/>
</dbReference>
<dbReference type="RefSeq" id="WP_229310764.1">
    <property type="nucleotide sequence ID" value="NZ_QLMC01000005.1"/>
</dbReference>
<dbReference type="InterPro" id="IPR036237">
    <property type="entry name" value="Xyl_isomerase-like_sf"/>
</dbReference>
<feature type="domain" description="Xylose isomerase-like TIM barrel" evidence="2">
    <location>
        <begin position="75"/>
        <end position="282"/>
    </location>
</feature>
<evidence type="ECO:0000313" key="4">
    <source>
        <dbReference type="Proteomes" id="UP000248790"/>
    </source>
</evidence>
<evidence type="ECO:0000313" key="3">
    <source>
        <dbReference type="EMBL" id="RAJ94534.1"/>
    </source>
</evidence>
<accession>A0A327WQQ2</accession>
<dbReference type="PANTHER" id="PTHR12110">
    <property type="entry name" value="HYDROXYPYRUVATE ISOMERASE"/>
    <property type="match status" value="1"/>
</dbReference>
<feature type="signal peptide" evidence="1">
    <location>
        <begin position="1"/>
        <end position="29"/>
    </location>
</feature>